<name>A0ABX9RZL3_9ENTR</name>
<organism evidence="1 2">
    <name type="scientific">Yokenella regensburgei</name>
    <dbReference type="NCBI Taxonomy" id="158877"/>
    <lineage>
        <taxon>Bacteria</taxon>
        <taxon>Pseudomonadati</taxon>
        <taxon>Pseudomonadota</taxon>
        <taxon>Gammaproteobacteria</taxon>
        <taxon>Enterobacterales</taxon>
        <taxon>Enterobacteriaceae</taxon>
        <taxon>Yokenella</taxon>
    </lineage>
</organism>
<keyword evidence="2" id="KW-1185">Reference proteome</keyword>
<evidence type="ECO:0000313" key="2">
    <source>
        <dbReference type="Proteomes" id="UP000267341"/>
    </source>
</evidence>
<evidence type="ECO:0000313" key="1">
    <source>
        <dbReference type="EMBL" id="RKR63993.1"/>
    </source>
</evidence>
<reference evidence="1 2" key="1">
    <citation type="submission" date="2018-10" db="EMBL/GenBank/DDBJ databases">
        <title>Genomic Encyclopedia of Type Strains, Phase IV (KMG-IV): sequencing the most valuable type-strain genomes for metagenomic binning, comparative biology and taxonomic classification.</title>
        <authorList>
            <person name="Goeker M."/>
        </authorList>
    </citation>
    <scope>NUCLEOTIDE SEQUENCE [LARGE SCALE GENOMIC DNA]</scope>
    <source>
        <strain evidence="1 2">DSM 5079</strain>
    </source>
</reference>
<dbReference type="RefSeq" id="WP_006820554.1">
    <property type="nucleotide sequence ID" value="NZ_CABKQJ010000016.1"/>
</dbReference>
<proteinExistence type="predicted"/>
<protein>
    <submittedName>
        <fullName evidence="1">Kil protein</fullName>
    </submittedName>
</protein>
<comment type="caution">
    <text evidence="1">The sequence shown here is derived from an EMBL/GenBank/DDBJ whole genome shotgun (WGS) entry which is preliminary data.</text>
</comment>
<dbReference type="EMBL" id="RBIZ01000003">
    <property type="protein sequence ID" value="RKR63993.1"/>
    <property type="molecule type" value="Genomic_DNA"/>
</dbReference>
<accession>A0ABX9RZL3</accession>
<gene>
    <name evidence="1" type="ORF">C7387_0670</name>
</gene>
<sequence length="42" mass="5000">MSNRYWINVAHSKLTIAIFLCDGKMMQQAIDMYWKAKRGELH</sequence>
<dbReference type="Proteomes" id="UP000267341">
    <property type="component" value="Unassembled WGS sequence"/>
</dbReference>
<dbReference type="GeneID" id="66902741"/>